<dbReference type="SMART" id="SM00926">
    <property type="entry name" value="Molybdop_Fe4S4"/>
    <property type="match status" value="1"/>
</dbReference>
<feature type="domain" description="2Fe-2S ferredoxin-type" evidence="19">
    <location>
        <begin position="1"/>
        <end position="80"/>
    </location>
</feature>
<keyword evidence="9" id="KW-1278">Translocase</keyword>
<feature type="domain" description="4Fe-4S His(Cys)3-ligated-type" evidence="21">
    <location>
        <begin position="80"/>
        <end position="119"/>
    </location>
</feature>
<comment type="cofactor">
    <cofactor evidence="15">
        <name>[2Fe-2S] cluster</name>
        <dbReference type="ChEBI" id="CHEBI:190135"/>
    </cofactor>
</comment>
<dbReference type="NCBIfam" id="TIGR01973">
    <property type="entry name" value="NuoG"/>
    <property type="match status" value="1"/>
</dbReference>
<evidence type="ECO:0000256" key="14">
    <source>
        <dbReference type="ARBA" id="ARBA00023136"/>
    </source>
</evidence>
<dbReference type="Pfam" id="PF01568">
    <property type="entry name" value="Molydop_binding"/>
    <property type="match status" value="1"/>
</dbReference>
<dbReference type="Pfam" id="PF10588">
    <property type="entry name" value="NADH-G_4Fe-4S_3"/>
    <property type="match status" value="1"/>
</dbReference>
<dbReference type="InterPro" id="IPR006656">
    <property type="entry name" value="Mopterin_OxRdtase"/>
</dbReference>
<dbReference type="PROSITE" id="PS51839">
    <property type="entry name" value="4FE4S_HC3"/>
    <property type="match status" value="1"/>
</dbReference>
<keyword evidence="11" id="KW-0411">Iron-sulfur</keyword>
<protein>
    <submittedName>
        <fullName evidence="22">NADH dehydrogenase (Quinone) subunit G</fullName>
    </submittedName>
</protein>
<dbReference type="FunFam" id="3.10.20.740:FF:000004">
    <property type="entry name" value="NADH-quinone oxidoreductase"/>
    <property type="match status" value="1"/>
</dbReference>
<evidence type="ECO:0000256" key="18">
    <source>
        <dbReference type="SAM" id="MobiDB-lite"/>
    </source>
</evidence>
<comment type="caution">
    <text evidence="22">The sequence shown here is derived from an EMBL/GenBank/DDBJ whole genome shotgun (WGS) entry which is preliminary data.</text>
</comment>
<evidence type="ECO:0000256" key="16">
    <source>
        <dbReference type="ARBA" id="ARBA00047712"/>
    </source>
</evidence>
<dbReference type="PANTHER" id="PTHR43105">
    <property type="entry name" value="RESPIRATORY NITRATE REDUCTASE"/>
    <property type="match status" value="1"/>
</dbReference>
<feature type="region of interest" description="Disordered" evidence="18">
    <location>
        <begin position="597"/>
        <end position="617"/>
    </location>
</feature>
<dbReference type="AlphaFoldDB" id="A0A2K2HEM4"/>
<comment type="cofactor">
    <cofactor evidence="1">
        <name>[4Fe-4S] cluster</name>
        <dbReference type="ChEBI" id="CHEBI:49883"/>
    </cofactor>
</comment>
<keyword evidence="5" id="KW-0004">4Fe-4S</keyword>
<evidence type="ECO:0000256" key="12">
    <source>
        <dbReference type="ARBA" id="ARBA00023027"/>
    </source>
</evidence>
<organism evidence="22 23">
    <name type="scientific">Geothermobacter hydrogeniphilus</name>
    <dbReference type="NCBI Taxonomy" id="1969733"/>
    <lineage>
        <taxon>Bacteria</taxon>
        <taxon>Pseudomonadati</taxon>
        <taxon>Thermodesulfobacteriota</taxon>
        <taxon>Desulfuromonadia</taxon>
        <taxon>Desulfuromonadales</taxon>
        <taxon>Geothermobacteraceae</taxon>
        <taxon>Geothermobacter</taxon>
    </lineage>
</organism>
<dbReference type="Pfam" id="PF04879">
    <property type="entry name" value="Molybdop_Fe4S4"/>
    <property type="match status" value="1"/>
</dbReference>
<dbReference type="PROSITE" id="PS00641">
    <property type="entry name" value="COMPLEX1_75K_1"/>
    <property type="match status" value="1"/>
</dbReference>
<dbReference type="SMART" id="SM00929">
    <property type="entry name" value="NADH-G_4Fe-4S_3"/>
    <property type="match status" value="1"/>
</dbReference>
<dbReference type="CDD" id="cd02768">
    <property type="entry name" value="MopB_NADH-Q-OR-NuoG2"/>
    <property type="match status" value="1"/>
</dbReference>
<dbReference type="Gene3D" id="2.20.25.90">
    <property type="entry name" value="ADC-like domains"/>
    <property type="match status" value="1"/>
</dbReference>
<evidence type="ECO:0000256" key="15">
    <source>
        <dbReference type="ARBA" id="ARBA00034078"/>
    </source>
</evidence>
<reference evidence="22 23" key="1">
    <citation type="journal article" date="2018" name="Genome Announc.">
        <title>Genome Sequence of Geothermobacter sp. HR-1 Iron Reducer from the Loihi Seamount.</title>
        <authorList>
            <person name="Smith H."/>
            <person name="Abuyen K."/>
            <person name="Tremblay J."/>
            <person name="Savalia P."/>
            <person name="Perez-Rodriguez I."/>
            <person name="Emerson D."/>
            <person name="Tully B."/>
            <person name="Amend J."/>
        </authorList>
    </citation>
    <scope>NUCLEOTIDE SEQUENCE [LARGE SCALE GENOMIC DNA]</scope>
    <source>
        <strain evidence="22 23">HR-1</strain>
    </source>
</reference>
<evidence type="ECO:0000256" key="17">
    <source>
        <dbReference type="RuleBase" id="RU004523"/>
    </source>
</evidence>
<keyword evidence="7" id="KW-0874">Quinone</keyword>
<dbReference type="InterPro" id="IPR010228">
    <property type="entry name" value="NADH_UbQ_OxRdtase_Gsu"/>
</dbReference>
<evidence type="ECO:0000256" key="6">
    <source>
        <dbReference type="ARBA" id="ARBA00022714"/>
    </source>
</evidence>
<keyword evidence="8" id="KW-0479">Metal-binding</keyword>
<dbReference type="RefSeq" id="WP_103113852.1">
    <property type="nucleotide sequence ID" value="NZ_PPFX01000001.1"/>
</dbReference>
<keyword evidence="14" id="KW-0472">Membrane</keyword>
<evidence type="ECO:0000256" key="2">
    <source>
        <dbReference type="ARBA" id="ARBA00002378"/>
    </source>
</evidence>
<evidence type="ECO:0000259" key="19">
    <source>
        <dbReference type="PROSITE" id="PS51085"/>
    </source>
</evidence>
<dbReference type="InterPro" id="IPR001041">
    <property type="entry name" value="2Fe-2S_ferredoxin-type"/>
</dbReference>
<dbReference type="InterPro" id="IPR036010">
    <property type="entry name" value="2Fe-2S_ferredoxin-like_sf"/>
</dbReference>
<dbReference type="InterPro" id="IPR054351">
    <property type="entry name" value="NADH_UbQ_OxRdtase_ferredoxin"/>
</dbReference>
<dbReference type="SUPFAM" id="SSF54862">
    <property type="entry name" value="4Fe-4S ferredoxins"/>
    <property type="match status" value="1"/>
</dbReference>
<dbReference type="Gene3D" id="2.40.40.20">
    <property type="match status" value="1"/>
</dbReference>
<dbReference type="Gene3D" id="3.40.50.740">
    <property type="match status" value="2"/>
</dbReference>
<dbReference type="GO" id="GO:0008137">
    <property type="term" value="F:NADH dehydrogenase (ubiquinone) activity"/>
    <property type="evidence" value="ECO:0007669"/>
    <property type="project" value="InterPro"/>
</dbReference>
<dbReference type="InterPro" id="IPR006657">
    <property type="entry name" value="MoPterin_dinucl-bd_dom"/>
</dbReference>
<evidence type="ECO:0000256" key="5">
    <source>
        <dbReference type="ARBA" id="ARBA00022485"/>
    </source>
</evidence>
<dbReference type="SUPFAM" id="SSF50692">
    <property type="entry name" value="ADC-like"/>
    <property type="match status" value="1"/>
</dbReference>
<dbReference type="InterPro" id="IPR019574">
    <property type="entry name" value="NADH_UbQ_OxRdtase_Gsu_4Fe4S-bd"/>
</dbReference>
<dbReference type="Proteomes" id="UP000236340">
    <property type="component" value="Unassembled WGS sequence"/>
</dbReference>
<dbReference type="GO" id="GO:0003954">
    <property type="term" value="F:NADH dehydrogenase activity"/>
    <property type="evidence" value="ECO:0007669"/>
    <property type="project" value="TreeGrafter"/>
</dbReference>
<evidence type="ECO:0000256" key="8">
    <source>
        <dbReference type="ARBA" id="ARBA00022723"/>
    </source>
</evidence>
<dbReference type="InterPro" id="IPR009010">
    <property type="entry name" value="Asp_de-COase-like_dom_sf"/>
</dbReference>
<keyword evidence="13" id="KW-0830">Ubiquinone</keyword>
<dbReference type="SUPFAM" id="SSF53706">
    <property type="entry name" value="Formate dehydrogenase/DMSO reductase, domains 1-3"/>
    <property type="match status" value="1"/>
</dbReference>
<dbReference type="PROSITE" id="PS51669">
    <property type="entry name" value="4FE4S_MOW_BIS_MGD"/>
    <property type="match status" value="1"/>
</dbReference>
<dbReference type="SUPFAM" id="SSF54292">
    <property type="entry name" value="2Fe-2S ferredoxin-like"/>
    <property type="match status" value="1"/>
</dbReference>
<proteinExistence type="inferred from homology"/>
<evidence type="ECO:0000259" key="21">
    <source>
        <dbReference type="PROSITE" id="PS51839"/>
    </source>
</evidence>
<name>A0A2K2HEM4_9BACT</name>
<dbReference type="Pfam" id="PF13510">
    <property type="entry name" value="Fer2_4"/>
    <property type="match status" value="1"/>
</dbReference>
<accession>A0A2K2HEM4</accession>
<evidence type="ECO:0000259" key="20">
    <source>
        <dbReference type="PROSITE" id="PS51669"/>
    </source>
</evidence>
<evidence type="ECO:0000256" key="1">
    <source>
        <dbReference type="ARBA" id="ARBA00001966"/>
    </source>
</evidence>
<dbReference type="GO" id="GO:0046872">
    <property type="term" value="F:metal ion binding"/>
    <property type="evidence" value="ECO:0007669"/>
    <property type="project" value="UniProtKB-KW"/>
</dbReference>
<keyword evidence="12" id="KW-0520">NAD</keyword>
<dbReference type="PROSITE" id="PS51085">
    <property type="entry name" value="2FE2S_FER_2"/>
    <property type="match status" value="1"/>
</dbReference>
<evidence type="ECO:0000256" key="7">
    <source>
        <dbReference type="ARBA" id="ARBA00022719"/>
    </source>
</evidence>
<dbReference type="GO" id="GO:0051537">
    <property type="term" value="F:2 iron, 2 sulfur cluster binding"/>
    <property type="evidence" value="ECO:0007669"/>
    <property type="project" value="UniProtKB-KW"/>
</dbReference>
<dbReference type="PANTHER" id="PTHR43105:SF10">
    <property type="entry name" value="NADH-QUINONE OXIDOREDUCTASE SUBUNIT G"/>
    <property type="match status" value="1"/>
</dbReference>
<evidence type="ECO:0000256" key="3">
    <source>
        <dbReference type="ARBA" id="ARBA00004370"/>
    </source>
</evidence>
<comment type="catalytic activity">
    <reaction evidence="16">
        <text>a quinone + NADH + 5 H(+)(in) = a quinol + NAD(+) + 4 H(+)(out)</text>
        <dbReference type="Rhea" id="RHEA:57888"/>
        <dbReference type="ChEBI" id="CHEBI:15378"/>
        <dbReference type="ChEBI" id="CHEBI:24646"/>
        <dbReference type="ChEBI" id="CHEBI:57540"/>
        <dbReference type="ChEBI" id="CHEBI:57945"/>
        <dbReference type="ChEBI" id="CHEBI:132124"/>
    </reaction>
</comment>
<feature type="domain" description="4Fe-4S Mo/W bis-MGD-type" evidence="20">
    <location>
        <begin position="217"/>
        <end position="273"/>
    </location>
</feature>
<comment type="similarity">
    <text evidence="4 17">Belongs to the complex I 75 kDa subunit family.</text>
</comment>
<dbReference type="CDD" id="cd00207">
    <property type="entry name" value="fer2"/>
    <property type="match status" value="1"/>
</dbReference>
<dbReference type="Gene3D" id="3.10.20.740">
    <property type="match status" value="1"/>
</dbReference>
<evidence type="ECO:0000256" key="9">
    <source>
        <dbReference type="ARBA" id="ARBA00022967"/>
    </source>
</evidence>
<dbReference type="GO" id="GO:0016020">
    <property type="term" value="C:membrane"/>
    <property type="evidence" value="ECO:0007669"/>
    <property type="project" value="UniProtKB-SubCell"/>
</dbReference>
<dbReference type="GO" id="GO:0042773">
    <property type="term" value="P:ATP synthesis coupled electron transport"/>
    <property type="evidence" value="ECO:0007669"/>
    <property type="project" value="InterPro"/>
</dbReference>
<dbReference type="InterPro" id="IPR050123">
    <property type="entry name" value="Prok_molybdopt-oxidoreductase"/>
</dbReference>
<dbReference type="GO" id="GO:0051539">
    <property type="term" value="F:4 iron, 4 sulfur cluster binding"/>
    <property type="evidence" value="ECO:0007669"/>
    <property type="project" value="UniProtKB-KW"/>
</dbReference>
<feature type="region of interest" description="Disordered" evidence="18">
    <location>
        <begin position="650"/>
        <end position="683"/>
    </location>
</feature>
<dbReference type="OrthoDB" id="9816402at2"/>
<dbReference type="PROSITE" id="PS00642">
    <property type="entry name" value="COMPLEX1_75K_2"/>
    <property type="match status" value="1"/>
</dbReference>
<evidence type="ECO:0000313" key="23">
    <source>
        <dbReference type="Proteomes" id="UP000236340"/>
    </source>
</evidence>
<evidence type="ECO:0000256" key="4">
    <source>
        <dbReference type="ARBA" id="ARBA00005404"/>
    </source>
</evidence>
<comment type="function">
    <text evidence="2">NDH-1 shuttles electrons from NADH, via FMN and iron-sulfur (Fe-S) centers, to quinones in the respiratory chain. The immediate electron acceptor for the enzyme in this species is believed to be ubiquinone. Couples the redox reaction to proton translocation (for every two electrons transferred, four hydrogen ions are translocated across the cytoplasmic membrane), and thus conserves the redox energy in a proton gradient.</text>
</comment>
<keyword evidence="6" id="KW-0001">2Fe-2S</keyword>
<gene>
    <name evidence="22" type="primary">nuoG</name>
    <name evidence="22" type="ORF">C2E25_00470</name>
</gene>
<dbReference type="InterPro" id="IPR000283">
    <property type="entry name" value="NADH_UbQ_OxRdtase_75kDa_su_CS"/>
</dbReference>
<evidence type="ECO:0000313" key="22">
    <source>
        <dbReference type="EMBL" id="PNU21738.1"/>
    </source>
</evidence>
<dbReference type="Gene3D" id="3.40.228.10">
    <property type="entry name" value="Dimethylsulfoxide Reductase, domain 2"/>
    <property type="match status" value="1"/>
</dbReference>
<dbReference type="Pfam" id="PF00384">
    <property type="entry name" value="Molybdopterin"/>
    <property type="match status" value="2"/>
</dbReference>
<keyword evidence="10" id="KW-0408">Iron</keyword>
<dbReference type="InterPro" id="IPR006963">
    <property type="entry name" value="Mopterin_OxRdtase_4Fe-4S_dom"/>
</dbReference>
<comment type="subcellular location">
    <subcellularLocation>
        <location evidence="3">Membrane</location>
    </subcellularLocation>
</comment>
<evidence type="ECO:0000256" key="10">
    <source>
        <dbReference type="ARBA" id="ARBA00023004"/>
    </source>
</evidence>
<evidence type="ECO:0000256" key="13">
    <source>
        <dbReference type="ARBA" id="ARBA00023075"/>
    </source>
</evidence>
<sequence>MPTLTIDNQTVTVPDGTNVLEAAQQLGIVIPHFCYHEALGAVGSCRLCAMKFEQGPVKGIEMACMVQAQDGMVVSTVDAEAQELRAAVIEWLMLNHPHDCPVCDEGGECQLQDMTIAGGHGIRRYRGKKRTWINQDLGPFIEQEMNRCIQCYRCVRTYRDYCGGDDFGVMGSRNRVFFGRFKEGKLESPFSGNLADVCPTGVFTDKTCRFRSRSWDLQEAASICPHCSLGCSVIPGARYRELQRVRSGINRQTNGFFICDRGRFGYGHVNHPERPRTPKLQGADAAWPEALQLARRRLTDIAAKVGPEAIALLGSPRASLESLALLHDWAKQLGGARFCGDPQPGRDRAARQLTALLGSRARSLEDVRRSDCLLLVGSDPLNEAPLLGLAVRQAARRGARVIVIDPRPVELPCNFQRLSTGPEELPQRLEHLVSTTEPTDDLSTLRTLLHQAERPILCGGGDLLGEVGIRQLAAAADHFGTGLFVTLGGPNSYGAALLSGDGPDADQLCEEMLAGKIRALVCLENDPLADGPQRMARALGKLEFLLILDHAPNRLSRQADVFLPTTTVAEGSGTLVNNEGRMLSFSTVFNPGIPLGISSEGGHPPRSFSPTTAGGEPRPAWAVLAQLRGENQSPEMIRRKLEGRDSRFAGLSLLDPDGEGQRVRGGGHPAGSHDQSFPHPAPEGSLPLLVVEQLFGSEQLASLSPALDAVQPDPQVLLHPETAAARGLKEGDTIALHTELETFSLQLKLNAAMTPGLLLATRLRDTPLELFAPGSPTPCLVGKGGGDA</sequence>
<dbReference type="GO" id="GO:0043546">
    <property type="term" value="F:molybdopterin cofactor binding"/>
    <property type="evidence" value="ECO:0007669"/>
    <property type="project" value="InterPro"/>
</dbReference>
<dbReference type="Pfam" id="PF22117">
    <property type="entry name" value="Fer4_Nqo3"/>
    <property type="match status" value="1"/>
</dbReference>
<dbReference type="GO" id="GO:0048038">
    <property type="term" value="F:quinone binding"/>
    <property type="evidence" value="ECO:0007669"/>
    <property type="project" value="UniProtKB-KW"/>
</dbReference>
<dbReference type="EMBL" id="PPFX01000001">
    <property type="protein sequence ID" value="PNU21738.1"/>
    <property type="molecule type" value="Genomic_DNA"/>
</dbReference>
<evidence type="ECO:0000256" key="11">
    <source>
        <dbReference type="ARBA" id="ARBA00023014"/>
    </source>
</evidence>